<sequence length="179" mass="19996">MKCTLLIPFALATFLVSCNSSSSKSASNHQYKYVATDKSYTAEFPAKPTEHPRSTQTQLGKINYVMVSYQDNINHRIYSTFNMKFPVNPNHFDVEQGLKNGLEAATKISNSTITSENKITYKSYPGREVTIHFKGSITGKARLFIDPKGPTLYQAFAIAKDGNVNSPEIENFLNSLNIK</sequence>
<dbReference type="PROSITE" id="PS51257">
    <property type="entry name" value="PROKAR_LIPOPROTEIN"/>
    <property type="match status" value="1"/>
</dbReference>
<feature type="signal peptide" evidence="1">
    <location>
        <begin position="1"/>
        <end position="25"/>
    </location>
</feature>
<comment type="caution">
    <text evidence="2">The sequence shown here is derived from an EMBL/GenBank/DDBJ whole genome shotgun (WGS) entry which is preliminary data.</text>
</comment>
<organism evidence="2 3">
    <name type="scientific">Tolypothrix bouteillei VB521301</name>
    <dbReference type="NCBI Taxonomy" id="1479485"/>
    <lineage>
        <taxon>Bacteria</taxon>
        <taxon>Bacillati</taxon>
        <taxon>Cyanobacteriota</taxon>
        <taxon>Cyanophyceae</taxon>
        <taxon>Nostocales</taxon>
        <taxon>Tolypothrichaceae</taxon>
        <taxon>Tolypothrix</taxon>
    </lineage>
</organism>
<reference evidence="2" key="1">
    <citation type="journal article" date="2015" name="Genome Announc.">
        <title>Draft Genome Sequence of Tolypothrix boutellei Strain VB521301.</title>
        <authorList>
            <person name="Chandrababunaidu M.M."/>
            <person name="Singh D."/>
            <person name="Sen D."/>
            <person name="Bhan S."/>
            <person name="Das S."/>
            <person name="Gupta A."/>
            <person name="Adhikary S.P."/>
            <person name="Tripathy S."/>
        </authorList>
    </citation>
    <scope>NUCLEOTIDE SEQUENCE</scope>
    <source>
        <strain evidence="2">VB521301</strain>
    </source>
</reference>
<evidence type="ECO:0000313" key="2">
    <source>
        <dbReference type="EMBL" id="KAF3883750.1"/>
    </source>
</evidence>
<dbReference type="AlphaFoldDB" id="A0A8S9ST50"/>
<evidence type="ECO:0000256" key="1">
    <source>
        <dbReference type="SAM" id="SignalP"/>
    </source>
</evidence>
<protein>
    <recommendedName>
        <fullName evidence="4">Lipoprotein</fullName>
    </recommendedName>
</protein>
<name>A0A8S9ST50_9CYAN</name>
<keyword evidence="1" id="KW-0732">Signal</keyword>
<keyword evidence="3" id="KW-1185">Reference proteome</keyword>
<dbReference type="Proteomes" id="UP000029738">
    <property type="component" value="Unassembled WGS sequence"/>
</dbReference>
<reference evidence="2" key="2">
    <citation type="submission" date="2019-11" db="EMBL/GenBank/DDBJ databases">
        <title>Improved Assembly of Tolypothrix boutellei genome.</title>
        <authorList>
            <person name="Sarangi A.N."/>
            <person name="Mukherjee M."/>
            <person name="Ghosh S."/>
            <person name="Singh D."/>
            <person name="Das A."/>
            <person name="Kant S."/>
            <person name="Prusty A."/>
            <person name="Tripathy S."/>
        </authorList>
    </citation>
    <scope>NUCLEOTIDE SEQUENCE</scope>
    <source>
        <strain evidence="2">VB521301</strain>
    </source>
</reference>
<dbReference type="EMBL" id="JHEG04000002">
    <property type="protein sequence ID" value="KAF3883750.1"/>
    <property type="molecule type" value="Genomic_DNA"/>
</dbReference>
<evidence type="ECO:0000313" key="3">
    <source>
        <dbReference type="Proteomes" id="UP000029738"/>
    </source>
</evidence>
<evidence type="ECO:0008006" key="4">
    <source>
        <dbReference type="Google" id="ProtNLM"/>
    </source>
</evidence>
<feature type="chain" id="PRO_5035898128" description="Lipoprotein" evidence="1">
    <location>
        <begin position="26"/>
        <end position="179"/>
    </location>
</feature>
<gene>
    <name evidence="2" type="ORF">DA73_0400039160</name>
</gene>
<accession>A0A8S9ST50</accession>
<dbReference type="RefSeq" id="WP_038080839.1">
    <property type="nucleotide sequence ID" value="NZ_JHEG04000002.1"/>
</dbReference>
<proteinExistence type="predicted"/>